<sequence>MITSTKVNLLPGRSVWQSAVLLAVGFWLSGSLLLDLVVMPAMYASGMMTQPGFASAGYSMFWIFNRLGLLCVAIAFVGLLSLLRQHKVAGWAIAAVWLLLGVTFALTYVMTPVMSGLAMPLNWLTSEASIPGSMAQMHGIYWVLELVKLGLSAALLVAVGGRFSGDRLEAEH</sequence>
<accession>A0AA96Y4Z1</accession>
<reference evidence="2" key="1">
    <citation type="submission" date="2020-05" db="EMBL/GenBank/DDBJ databases">
        <authorList>
            <person name="Zhu T."/>
            <person name="Keshari N."/>
            <person name="Lu X."/>
        </authorList>
    </citation>
    <scope>NUCLEOTIDE SEQUENCE</scope>
    <source>
        <strain evidence="2">NK1-22</strain>
    </source>
</reference>
<feature type="transmembrane region" description="Helical" evidence="1">
    <location>
        <begin position="139"/>
        <end position="159"/>
    </location>
</feature>
<organism evidence="2">
    <name type="scientific">Thermoleptolyngbya oregonensis NK1-22</name>
    <dbReference type="NCBI Taxonomy" id="2547457"/>
    <lineage>
        <taxon>Bacteria</taxon>
        <taxon>Bacillati</taxon>
        <taxon>Cyanobacteriota</taxon>
        <taxon>Cyanophyceae</taxon>
        <taxon>Oculatellales</taxon>
        <taxon>Oculatellaceae</taxon>
        <taxon>Thermoleptolyngbya</taxon>
    </lineage>
</organism>
<dbReference type="KEGG" id="tog:HNI00_14120"/>
<evidence type="ECO:0000313" key="2">
    <source>
        <dbReference type="EMBL" id="WOB44161.1"/>
    </source>
</evidence>
<proteinExistence type="predicted"/>
<feature type="transmembrane region" description="Helical" evidence="1">
    <location>
        <begin position="63"/>
        <end position="83"/>
    </location>
</feature>
<dbReference type="RefSeq" id="WP_316787194.1">
    <property type="nucleotide sequence ID" value="NZ_CP053540.1"/>
</dbReference>
<dbReference type="EMBL" id="CP053540">
    <property type="protein sequence ID" value="WOB44161.1"/>
    <property type="molecule type" value="Genomic_DNA"/>
</dbReference>
<feature type="transmembrane region" description="Helical" evidence="1">
    <location>
        <begin position="20"/>
        <end position="43"/>
    </location>
</feature>
<keyword evidence="1" id="KW-1133">Transmembrane helix</keyword>
<name>A0AA96Y4Z1_9CYAN</name>
<protein>
    <recommendedName>
        <fullName evidence="3">DUF4149 domain-containing protein</fullName>
    </recommendedName>
</protein>
<feature type="transmembrane region" description="Helical" evidence="1">
    <location>
        <begin position="95"/>
        <end position="119"/>
    </location>
</feature>
<keyword evidence="1" id="KW-0812">Transmembrane</keyword>
<gene>
    <name evidence="2" type="ORF">HNI00_14120</name>
</gene>
<evidence type="ECO:0008006" key="3">
    <source>
        <dbReference type="Google" id="ProtNLM"/>
    </source>
</evidence>
<keyword evidence="1" id="KW-0472">Membrane</keyword>
<evidence type="ECO:0000256" key="1">
    <source>
        <dbReference type="SAM" id="Phobius"/>
    </source>
</evidence>
<dbReference type="AlphaFoldDB" id="A0AA96Y4Z1"/>